<gene>
    <name evidence="2" type="ordered locus">Os01g0154300</name>
    <name evidence="2" type="ORF">OSNPB_010154300</name>
</gene>
<dbReference type="EMBL" id="AP014957">
    <property type="protein sequence ID" value="BAS70470.1"/>
    <property type="molecule type" value="Genomic_DNA"/>
</dbReference>
<keyword evidence="1" id="KW-0812">Transmembrane</keyword>
<evidence type="ECO:0000256" key="1">
    <source>
        <dbReference type="SAM" id="Phobius"/>
    </source>
</evidence>
<evidence type="ECO:0000313" key="3">
    <source>
        <dbReference type="Proteomes" id="UP000059680"/>
    </source>
</evidence>
<reference evidence="2 3" key="2">
    <citation type="journal article" date="2013" name="Plant Cell Physiol.">
        <title>Rice Annotation Project Database (RAP-DB): an integrative and interactive database for rice genomics.</title>
        <authorList>
            <person name="Sakai H."/>
            <person name="Lee S.S."/>
            <person name="Tanaka T."/>
            <person name="Numa H."/>
            <person name="Kim J."/>
            <person name="Kawahara Y."/>
            <person name="Wakimoto H."/>
            <person name="Yang C.C."/>
            <person name="Iwamoto M."/>
            <person name="Abe T."/>
            <person name="Yamada Y."/>
            <person name="Muto A."/>
            <person name="Inokuchi H."/>
            <person name="Ikemura T."/>
            <person name="Matsumoto T."/>
            <person name="Sasaki T."/>
            <person name="Itoh T."/>
        </authorList>
    </citation>
    <scope>NUCLEOTIDE SEQUENCE [LARGE SCALE GENOMIC DNA]</scope>
    <source>
        <strain evidence="3">cv. Nipponbare</strain>
    </source>
</reference>
<keyword evidence="3" id="KW-1185">Reference proteome</keyword>
<dbReference type="AlphaFoldDB" id="A0A0P0UYP9"/>
<protein>
    <submittedName>
        <fullName evidence="2">Os01g0154300 protein</fullName>
    </submittedName>
</protein>
<feature type="transmembrane region" description="Helical" evidence="1">
    <location>
        <begin position="16"/>
        <end position="38"/>
    </location>
</feature>
<keyword evidence="1" id="KW-1133">Transmembrane helix</keyword>
<organism evidence="2 3">
    <name type="scientific">Oryza sativa subsp. japonica</name>
    <name type="common">Rice</name>
    <dbReference type="NCBI Taxonomy" id="39947"/>
    <lineage>
        <taxon>Eukaryota</taxon>
        <taxon>Viridiplantae</taxon>
        <taxon>Streptophyta</taxon>
        <taxon>Embryophyta</taxon>
        <taxon>Tracheophyta</taxon>
        <taxon>Spermatophyta</taxon>
        <taxon>Magnoliopsida</taxon>
        <taxon>Liliopsida</taxon>
        <taxon>Poales</taxon>
        <taxon>Poaceae</taxon>
        <taxon>BOP clade</taxon>
        <taxon>Oryzoideae</taxon>
        <taxon>Oryzeae</taxon>
        <taxon>Oryzinae</taxon>
        <taxon>Oryza</taxon>
        <taxon>Oryza sativa</taxon>
    </lineage>
</organism>
<name>A0A0P0UYP9_ORYSJ</name>
<dbReference type="SMR" id="A0A0P0UYP9"/>
<dbReference type="Gramene" id="Os01t0154300-00">
    <property type="protein sequence ID" value="Os01t0154300-00"/>
    <property type="gene ID" value="Os01g0154300"/>
</dbReference>
<reference evidence="2 3" key="3">
    <citation type="journal article" date="2013" name="Rice">
        <title>Improvement of the Oryza sativa Nipponbare reference genome using next generation sequence and optical map data.</title>
        <authorList>
            <person name="Kawahara Y."/>
            <person name="de la Bastide M."/>
            <person name="Hamilton J.P."/>
            <person name="Kanamori H."/>
            <person name="McCombie W.R."/>
            <person name="Ouyang S."/>
            <person name="Schwartz D.C."/>
            <person name="Tanaka T."/>
            <person name="Wu J."/>
            <person name="Zhou S."/>
            <person name="Childs K.L."/>
            <person name="Davidson R.M."/>
            <person name="Lin H."/>
            <person name="Quesada-Ocampo L."/>
            <person name="Vaillancourt B."/>
            <person name="Sakai H."/>
            <person name="Lee S.S."/>
            <person name="Kim J."/>
            <person name="Numa H."/>
            <person name="Itoh T."/>
            <person name="Buell C.R."/>
            <person name="Matsumoto T."/>
        </authorList>
    </citation>
    <scope>NUCLEOTIDE SEQUENCE [LARGE SCALE GENOMIC DNA]</scope>
    <source>
        <strain evidence="3">cv. Nipponbare</strain>
    </source>
</reference>
<proteinExistence type="predicted"/>
<keyword evidence="1" id="KW-0472">Membrane</keyword>
<dbReference type="PaxDb" id="39947-A0A0P0UYP9"/>
<accession>A0A0P0UYP9</accession>
<sequence length="98" mass="10879">MGREEWSDLLQAIKEANLLLVLIVLAVDSLLLLAVVAGRRLRRAGLRRASRAIHCVSEFLTVLRAALEILLASLRTKTVLTDVFLLKKKVSCKREAAT</sequence>
<reference evidence="3" key="1">
    <citation type="journal article" date="2005" name="Nature">
        <title>The map-based sequence of the rice genome.</title>
        <authorList>
            <consortium name="International rice genome sequencing project (IRGSP)"/>
            <person name="Matsumoto T."/>
            <person name="Wu J."/>
            <person name="Kanamori H."/>
            <person name="Katayose Y."/>
            <person name="Fujisawa M."/>
            <person name="Namiki N."/>
            <person name="Mizuno H."/>
            <person name="Yamamoto K."/>
            <person name="Antonio B.A."/>
            <person name="Baba T."/>
            <person name="Sakata K."/>
            <person name="Nagamura Y."/>
            <person name="Aoki H."/>
            <person name="Arikawa K."/>
            <person name="Arita K."/>
            <person name="Bito T."/>
            <person name="Chiden Y."/>
            <person name="Fujitsuka N."/>
            <person name="Fukunaka R."/>
            <person name="Hamada M."/>
            <person name="Harada C."/>
            <person name="Hayashi A."/>
            <person name="Hijishita S."/>
            <person name="Honda M."/>
            <person name="Hosokawa S."/>
            <person name="Ichikawa Y."/>
            <person name="Idonuma A."/>
            <person name="Iijima M."/>
            <person name="Ikeda M."/>
            <person name="Ikeno M."/>
            <person name="Ito K."/>
            <person name="Ito S."/>
            <person name="Ito T."/>
            <person name="Ito Y."/>
            <person name="Ito Y."/>
            <person name="Iwabuchi A."/>
            <person name="Kamiya K."/>
            <person name="Karasawa W."/>
            <person name="Kurita K."/>
            <person name="Katagiri S."/>
            <person name="Kikuta A."/>
            <person name="Kobayashi H."/>
            <person name="Kobayashi N."/>
            <person name="Machita K."/>
            <person name="Maehara T."/>
            <person name="Masukawa M."/>
            <person name="Mizubayashi T."/>
            <person name="Mukai Y."/>
            <person name="Nagasaki H."/>
            <person name="Nagata Y."/>
            <person name="Naito S."/>
            <person name="Nakashima M."/>
            <person name="Nakama Y."/>
            <person name="Nakamichi Y."/>
            <person name="Nakamura M."/>
            <person name="Meguro A."/>
            <person name="Negishi M."/>
            <person name="Ohta I."/>
            <person name="Ohta T."/>
            <person name="Okamoto M."/>
            <person name="Ono N."/>
            <person name="Saji S."/>
            <person name="Sakaguchi M."/>
            <person name="Sakai K."/>
            <person name="Shibata M."/>
            <person name="Shimokawa T."/>
            <person name="Song J."/>
            <person name="Takazaki Y."/>
            <person name="Terasawa K."/>
            <person name="Tsugane M."/>
            <person name="Tsuji K."/>
            <person name="Ueda S."/>
            <person name="Waki K."/>
            <person name="Yamagata H."/>
            <person name="Yamamoto M."/>
            <person name="Yamamoto S."/>
            <person name="Yamane H."/>
            <person name="Yoshiki S."/>
            <person name="Yoshihara R."/>
            <person name="Yukawa K."/>
            <person name="Zhong H."/>
            <person name="Yano M."/>
            <person name="Yuan Q."/>
            <person name="Ouyang S."/>
            <person name="Liu J."/>
            <person name="Jones K.M."/>
            <person name="Gansberger K."/>
            <person name="Moffat K."/>
            <person name="Hill J."/>
            <person name="Bera J."/>
            <person name="Fadrosh D."/>
            <person name="Jin S."/>
            <person name="Johri S."/>
            <person name="Kim M."/>
            <person name="Overton L."/>
            <person name="Reardon M."/>
            <person name="Tsitrin T."/>
            <person name="Vuong H."/>
            <person name="Weaver B."/>
            <person name="Ciecko A."/>
            <person name="Tallon L."/>
            <person name="Jackson J."/>
            <person name="Pai G."/>
            <person name="Aken S.V."/>
            <person name="Utterback T."/>
            <person name="Reidmuller S."/>
            <person name="Feldblyum T."/>
            <person name="Hsiao J."/>
            <person name="Zismann V."/>
            <person name="Iobst S."/>
            <person name="de Vazeille A.R."/>
            <person name="Buell C.R."/>
            <person name="Ying K."/>
            <person name="Li Y."/>
            <person name="Lu T."/>
            <person name="Huang Y."/>
            <person name="Zhao Q."/>
            <person name="Feng Q."/>
            <person name="Zhang L."/>
            <person name="Zhu J."/>
            <person name="Weng Q."/>
            <person name="Mu J."/>
            <person name="Lu Y."/>
            <person name="Fan D."/>
            <person name="Liu Y."/>
            <person name="Guan J."/>
            <person name="Zhang Y."/>
            <person name="Yu S."/>
            <person name="Liu X."/>
            <person name="Zhang Y."/>
            <person name="Hong G."/>
            <person name="Han B."/>
            <person name="Choisne N."/>
            <person name="Demange N."/>
            <person name="Orjeda G."/>
            <person name="Samain S."/>
            <person name="Cattolico L."/>
            <person name="Pelletier E."/>
            <person name="Couloux A."/>
            <person name="Segurens B."/>
            <person name="Wincker P."/>
            <person name="D'Hont A."/>
            <person name="Scarpelli C."/>
            <person name="Weissenbach J."/>
            <person name="Salanoubat M."/>
            <person name="Quetier F."/>
            <person name="Yu Y."/>
            <person name="Kim H.R."/>
            <person name="Rambo T."/>
            <person name="Currie J."/>
            <person name="Collura K."/>
            <person name="Luo M."/>
            <person name="Yang T."/>
            <person name="Ammiraju J.S.S."/>
            <person name="Engler F."/>
            <person name="Soderlund C."/>
            <person name="Wing R.A."/>
            <person name="Palmer L.E."/>
            <person name="de la Bastide M."/>
            <person name="Spiegel L."/>
            <person name="Nascimento L."/>
            <person name="Zutavern T."/>
            <person name="O'Shaughnessy A."/>
            <person name="Dike S."/>
            <person name="Dedhia N."/>
            <person name="Preston R."/>
            <person name="Balija V."/>
            <person name="McCombie W.R."/>
            <person name="Chow T."/>
            <person name="Chen H."/>
            <person name="Chung M."/>
            <person name="Chen C."/>
            <person name="Shaw J."/>
            <person name="Wu H."/>
            <person name="Hsiao K."/>
            <person name="Chao Y."/>
            <person name="Chu M."/>
            <person name="Cheng C."/>
            <person name="Hour A."/>
            <person name="Lee P."/>
            <person name="Lin S."/>
            <person name="Lin Y."/>
            <person name="Liou J."/>
            <person name="Liu S."/>
            <person name="Hsing Y."/>
            <person name="Raghuvanshi S."/>
            <person name="Mohanty A."/>
            <person name="Bharti A.K."/>
            <person name="Gaur A."/>
            <person name="Gupta V."/>
            <person name="Kumar D."/>
            <person name="Ravi V."/>
            <person name="Vij S."/>
            <person name="Kapur A."/>
            <person name="Khurana P."/>
            <person name="Khurana P."/>
            <person name="Khurana J.P."/>
            <person name="Tyagi A.K."/>
            <person name="Gaikwad K."/>
            <person name="Singh A."/>
            <person name="Dalal V."/>
            <person name="Srivastava S."/>
            <person name="Dixit A."/>
            <person name="Pal A.K."/>
            <person name="Ghazi I.A."/>
            <person name="Yadav M."/>
            <person name="Pandit A."/>
            <person name="Bhargava A."/>
            <person name="Sureshbabu K."/>
            <person name="Batra K."/>
            <person name="Sharma T.R."/>
            <person name="Mohapatra T."/>
            <person name="Singh N.K."/>
            <person name="Messing J."/>
            <person name="Nelson A.B."/>
            <person name="Fuks G."/>
            <person name="Kavchok S."/>
            <person name="Keizer G."/>
            <person name="Linton E."/>
            <person name="Llaca V."/>
            <person name="Song R."/>
            <person name="Tanyolac B."/>
            <person name="Young S."/>
            <person name="Ho-Il K."/>
            <person name="Hahn J.H."/>
            <person name="Sangsakoo G."/>
            <person name="Vanavichit A."/>
            <person name="de Mattos Luiz.A.T."/>
            <person name="Zimmer P.D."/>
            <person name="Malone G."/>
            <person name="Dellagostin O."/>
            <person name="de Oliveira A.C."/>
            <person name="Bevan M."/>
            <person name="Bancroft I."/>
            <person name="Minx P."/>
            <person name="Cordum H."/>
            <person name="Wilson R."/>
            <person name="Cheng Z."/>
            <person name="Jin W."/>
            <person name="Jiang J."/>
            <person name="Leong S.A."/>
            <person name="Iwama H."/>
            <person name="Gojobori T."/>
            <person name="Itoh T."/>
            <person name="Niimura Y."/>
            <person name="Fujii Y."/>
            <person name="Habara T."/>
            <person name="Sakai H."/>
            <person name="Sato Y."/>
            <person name="Wilson G."/>
            <person name="Kumar K."/>
            <person name="McCouch S."/>
            <person name="Juretic N."/>
            <person name="Hoen D."/>
            <person name="Wright S."/>
            <person name="Bruskiewich R."/>
            <person name="Bureau T."/>
            <person name="Miyao A."/>
            <person name="Hirochika H."/>
            <person name="Nishikawa T."/>
            <person name="Kadowaki K."/>
            <person name="Sugiura M."/>
            <person name="Burr B."/>
            <person name="Sasaki T."/>
        </authorList>
    </citation>
    <scope>NUCLEOTIDE SEQUENCE [LARGE SCALE GENOMIC DNA]</scope>
    <source>
        <strain evidence="3">cv. Nipponbare</strain>
    </source>
</reference>
<dbReference type="InParanoid" id="A0A0P0UYP9"/>
<evidence type="ECO:0000313" key="2">
    <source>
        <dbReference type="EMBL" id="BAS70470.1"/>
    </source>
</evidence>
<dbReference type="Proteomes" id="UP000059680">
    <property type="component" value="Chromosome 1"/>
</dbReference>